<dbReference type="Proteomes" id="UP000799766">
    <property type="component" value="Unassembled WGS sequence"/>
</dbReference>
<dbReference type="PANTHER" id="PTHR45982:SF3">
    <property type="entry name" value="F-BOX PROTEIN POF9"/>
    <property type="match status" value="1"/>
</dbReference>
<dbReference type="CDD" id="cd09917">
    <property type="entry name" value="F-box_SF"/>
    <property type="match status" value="1"/>
</dbReference>
<feature type="domain" description="F-box" evidence="2">
    <location>
        <begin position="5"/>
        <end position="53"/>
    </location>
</feature>
<feature type="repeat" description="RCC1" evidence="1">
    <location>
        <begin position="84"/>
        <end position="148"/>
    </location>
</feature>
<evidence type="ECO:0000313" key="4">
    <source>
        <dbReference type="Proteomes" id="UP000799766"/>
    </source>
</evidence>
<keyword evidence="4" id="KW-1185">Reference proteome</keyword>
<gene>
    <name evidence="3" type="ORF">BDY21DRAFT_388262</name>
</gene>
<evidence type="ECO:0000256" key="1">
    <source>
        <dbReference type="PROSITE-ProRule" id="PRU00235"/>
    </source>
</evidence>
<dbReference type="EMBL" id="MU001699">
    <property type="protein sequence ID" value="KAF2453244.1"/>
    <property type="molecule type" value="Genomic_DNA"/>
</dbReference>
<dbReference type="PANTHER" id="PTHR45982">
    <property type="entry name" value="REGULATOR OF CHROMOSOME CONDENSATION"/>
    <property type="match status" value="1"/>
</dbReference>
<accession>A0A6A6NPC3</accession>
<dbReference type="SUPFAM" id="SSF81383">
    <property type="entry name" value="F-box domain"/>
    <property type="match status" value="1"/>
</dbReference>
<dbReference type="SUPFAM" id="SSF50985">
    <property type="entry name" value="RCC1/BLIP-II"/>
    <property type="match status" value="1"/>
</dbReference>
<organism evidence="3 4">
    <name type="scientific">Lineolata rhizophorae</name>
    <dbReference type="NCBI Taxonomy" id="578093"/>
    <lineage>
        <taxon>Eukaryota</taxon>
        <taxon>Fungi</taxon>
        <taxon>Dikarya</taxon>
        <taxon>Ascomycota</taxon>
        <taxon>Pezizomycotina</taxon>
        <taxon>Dothideomycetes</taxon>
        <taxon>Dothideomycetes incertae sedis</taxon>
        <taxon>Lineolatales</taxon>
        <taxon>Lineolataceae</taxon>
        <taxon>Lineolata</taxon>
    </lineage>
</organism>
<dbReference type="InterPro" id="IPR051553">
    <property type="entry name" value="Ran_GTPase-activating"/>
</dbReference>
<sequence>MPEKINSLTDLPLDVLLLITPYLDAKSFLRLTSTCKAFRQQTILFDANYWSNATRSTFRVPNQPVVEHDGARWQHLFRRLLTQTRAYTWGSNAHGCLDHSQPSPEESRHYIGRRARASHPSPMQSTGDLGIIADLQCGGWSTTLLTSNGTLHTVGELDGGRRPRNIRGNLRELTYPIPFSPTSDAYNPYCRIKQFSSGRSHVLGVADSGSIWSWSSASKPGIHIKFMSHELYEGSQYSPTRPHGSVIKVVAGWTKSSVLIKGVGIVLWEIVHREGDDQNESSADTFMIGITALIPKTWYYRPVGSAREPSEDSRLVGQTIGQVRNYILLENFVVLVTDLGRVFAAKIVPESHGSFNTDLMVELTELQGNPDKDNEPCVKDVQGSFRSFAIFKSTGAVLVASQDYLHEQWNSVFDTANATQTSGTDSAIGRLRPHVKLIPALQNSGVIALAFGDYHFHALHRDGSITSYGTEPQACGALGLSGEGDPEGRIRGIRYTGPGRDGTLVRHAYTHGRHIWFEPEKKQWIRFMTSGGVNPEEAQVRMQMSMVDPWVQGEVSEWFEQQGTGWDKEGDIGKGVDDEGMGSYFALSVAAGGWHSGALVLVNEALADRVRERYVWAGDSFPRLSLSNGREMPGQVPFSEWKYGRPEFIIESDDF</sequence>
<dbReference type="PROSITE" id="PS50012">
    <property type="entry name" value="RCC1_3"/>
    <property type="match status" value="1"/>
</dbReference>
<dbReference type="GO" id="GO:0005085">
    <property type="term" value="F:guanyl-nucleotide exchange factor activity"/>
    <property type="evidence" value="ECO:0007669"/>
    <property type="project" value="TreeGrafter"/>
</dbReference>
<name>A0A6A6NPC3_9PEZI</name>
<evidence type="ECO:0000259" key="2">
    <source>
        <dbReference type="PROSITE" id="PS50181"/>
    </source>
</evidence>
<dbReference type="InterPro" id="IPR009091">
    <property type="entry name" value="RCC1/BLIP-II"/>
</dbReference>
<dbReference type="InterPro" id="IPR000408">
    <property type="entry name" value="Reg_chr_condens"/>
</dbReference>
<dbReference type="PROSITE" id="PS50181">
    <property type="entry name" value="FBOX"/>
    <property type="match status" value="1"/>
</dbReference>
<dbReference type="InterPro" id="IPR036047">
    <property type="entry name" value="F-box-like_dom_sf"/>
</dbReference>
<protein>
    <submittedName>
        <fullName evidence="3">Regulator of chromosome condensation 1/beta-lactamase-inhibitor protein II</fullName>
    </submittedName>
</protein>
<evidence type="ECO:0000313" key="3">
    <source>
        <dbReference type="EMBL" id="KAF2453244.1"/>
    </source>
</evidence>
<dbReference type="Gene3D" id="2.130.10.30">
    <property type="entry name" value="Regulator of chromosome condensation 1/beta-lactamase-inhibitor protein II"/>
    <property type="match status" value="1"/>
</dbReference>
<proteinExistence type="predicted"/>
<dbReference type="GO" id="GO:0005737">
    <property type="term" value="C:cytoplasm"/>
    <property type="evidence" value="ECO:0007669"/>
    <property type="project" value="TreeGrafter"/>
</dbReference>
<dbReference type="AlphaFoldDB" id="A0A6A6NPC3"/>
<dbReference type="InterPro" id="IPR001810">
    <property type="entry name" value="F-box_dom"/>
</dbReference>
<reference evidence="3" key="1">
    <citation type="journal article" date="2020" name="Stud. Mycol.">
        <title>101 Dothideomycetes genomes: a test case for predicting lifestyles and emergence of pathogens.</title>
        <authorList>
            <person name="Haridas S."/>
            <person name="Albert R."/>
            <person name="Binder M."/>
            <person name="Bloem J."/>
            <person name="Labutti K."/>
            <person name="Salamov A."/>
            <person name="Andreopoulos B."/>
            <person name="Baker S."/>
            <person name="Barry K."/>
            <person name="Bills G."/>
            <person name="Bluhm B."/>
            <person name="Cannon C."/>
            <person name="Castanera R."/>
            <person name="Culley D."/>
            <person name="Daum C."/>
            <person name="Ezra D."/>
            <person name="Gonzalez J."/>
            <person name="Henrissat B."/>
            <person name="Kuo A."/>
            <person name="Liang C."/>
            <person name="Lipzen A."/>
            <person name="Lutzoni F."/>
            <person name="Magnuson J."/>
            <person name="Mondo S."/>
            <person name="Nolan M."/>
            <person name="Ohm R."/>
            <person name="Pangilinan J."/>
            <person name="Park H.-J."/>
            <person name="Ramirez L."/>
            <person name="Alfaro M."/>
            <person name="Sun H."/>
            <person name="Tritt A."/>
            <person name="Yoshinaga Y."/>
            <person name="Zwiers L.-H."/>
            <person name="Turgeon B."/>
            <person name="Goodwin S."/>
            <person name="Spatafora J."/>
            <person name="Crous P."/>
            <person name="Grigoriev I."/>
        </authorList>
    </citation>
    <scope>NUCLEOTIDE SEQUENCE</scope>
    <source>
        <strain evidence="3">ATCC 16933</strain>
    </source>
</reference>
<dbReference type="OrthoDB" id="61110at2759"/>
<dbReference type="Pfam" id="PF12937">
    <property type="entry name" value="F-box-like"/>
    <property type="match status" value="1"/>
</dbReference>